<protein>
    <submittedName>
        <fullName evidence="1">Uncharacterized protein</fullName>
    </submittedName>
</protein>
<keyword evidence="2" id="KW-1185">Reference proteome</keyword>
<evidence type="ECO:0000313" key="2">
    <source>
        <dbReference type="Proteomes" id="UP001362999"/>
    </source>
</evidence>
<dbReference type="AlphaFoldDB" id="A0AAW0BI85"/>
<accession>A0AAW0BI85</accession>
<proteinExistence type="predicted"/>
<dbReference type="EMBL" id="JAWWNJ010000033">
    <property type="protein sequence ID" value="KAK7025664.1"/>
    <property type="molecule type" value="Genomic_DNA"/>
</dbReference>
<name>A0AAW0BI85_9AGAR</name>
<dbReference type="Proteomes" id="UP001362999">
    <property type="component" value="Unassembled WGS sequence"/>
</dbReference>
<organism evidence="1 2">
    <name type="scientific">Favolaschia claudopus</name>
    <dbReference type="NCBI Taxonomy" id="2862362"/>
    <lineage>
        <taxon>Eukaryota</taxon>
        <taxon>Fungi</taxon>
        <taxon>Dikarya</taxon>
        <taxon>Basidiomycota</taxon>
        <taxon>Agaricomycotina</taxon>
        <taxon>Agaricomycetes</taxon>
        <taxon>Agaricomycetidae</taxon>
        <taxon>Agaricales</taxon>
        <taxon>Marasmiineae</taxon>
        <taxon>Mycenaceae</taxon>
        <taxon>Favolaschia</taxon>
    </lineage>
</organism>
<evidence type="ECO:0000313" key="1">
    <source>
        <dbReference type="EMBL" id="KAK7025664.1"/>
    </source>
</evidence>
<comment type="caution">
    <text evidence="1">The sequence shown here is derived from an EMBL/GenBank/DDBJ whole genome shotgun (WGS) entry which is preliminary data.</text>
</comment>
<sequence>MPPAVLCTTDPIARALTNPQIKIPHWLNVLLRTRVAVKTTSAASVEDWFTTAFADLPIRK</sequence>
<gene>
    <name evidence="1" type="ORF">R3P38DRAFT_3193160</name>
</gene>
<reference evidence="1 2" key="1">
    <citation type="journal article" date="2024" name="J Genomics">
        <title>Draft genome sequencing and assembly of Favolaschia claudopus CIRM-BRFM 2984 isolated from oak limbs.</title>
        <authorList>
            <person name="Navarro D."/>
            <person name="Drula E."/>
            <person name="Chaduli D."/>
            <person name="Cazenave R."/>
            <person name="Ahrendt S."/>
            <person name="Wang J."/>
            <person name="Lipzen A."/>
            <person name="Daum C."/>
            <person name="Barry K."/>
            <person name="Grigoriev I.V."/>
            <person name="Favel A."/>
            <person name="Rosso M.N."/>
            <person name="Martin F."/>
        </authorList>
    </citation>
    <scope>NUCLEOTIDE SEQUENCE [LARGE SCALE GENOMIC DNA]</scope>
    <source>
        <strain evidence="1 2">CIRM-BRFM 2984</strain>
    </source>
</reference>